<sequence length="428" mass="44448">MVITESPARERLTAGLRHTPGRLALWMTVLIALALLAGLAAVTDVRQRAAHVDTLAVRHGPLTIAALDLYRALSDADATAASAFLSGGLEPPALRDRYLADVAEAGRALTVLGAGLTGADDAGAAHLAVLNSRLPIYTGLIETARTLNRQGLPVGAAYLREANGLMRAELLPAAQRAYQDAAHDLRESRSGGGAVPWAAVLLCLLTIGGLVVVQRRLARLTRRVLNPGLLVATGAAVLLTLWLVVSAAASGIYLAGGRDDGSDRMELLAAVRIAALQARTDEALTLVARGSGGAFEKHWTETMEPITRDGGTLDALRRPATDADAPHLDRAVQAADAWVATHRDVRARDDGGDYPGAVTATLGDAATHSAALDDALGAAIAADGDVFAAEARRAGAALRFADLAAGALTLTMIAGIAIGVQRRRAEYR</sequence>
<organism evidence="2 3">
    <name type="scientific">Catenuloplanes nepalensis</name>
    <dbReference type="NCBI Taxonomy" id="587533"/>
    <lineage>
        <taxon>Bacteria</taxon>
        <taxon>Bacillati</taxon>
        <taxon>Actinomycetota</taxon>
        <taxon>Actinomycetes</taxon>
        <taxon>Micromonosporales</taxon>
        <taxon>Micromonosporaceae</taxon>
        <taxon>Catenuloplanes</taxon>
    </lineage>
</organism>
<keyword evidence="1" id="KW-1133">Transmembrane helix</keyword>
<evidence type="ECO:0000256" key="1">
    <source>
        <dbReference type="SAM" id="Phobius"/>
    </source>
</evidence>
<dbReference type="RefSeq" id="WP_306829717.1">
    <property type="nucleotide sequence ID" value="NZ_JAUSRA010000001.1"/>
</dbReference>
<feature type="transmembrane region" description="Helical" evidence="1">
    <location>
        <begin position="23"/>
        <end position="42"/>
    </location>
</feature>
<keyword evidence="1" id="KW-0472">Membrane</keyword>
<dbReference type="Proteomes" id="UP001240984">
    <property type="component" value="Unassembled WGS sequence"/>
</dbReference>
<keyword evidence="3" id="KW-1185">Reference proteome</keyword>
<reference evidence="2 3" key="1">
    <citation type="submission" date="2023-07" db="EMBL/GenBank/DDBJ databases">
        <title>Sequencing the genomes of 1000 actinobacteria strains.</title>
        <authorList>
            <person name="Klenk H.-P."/>
        </authorList>
    </citation>
    <scope>NUCLEOTIDE SEQUENCE [LARGE SCALE GENOMIC DNA]</scope>
    <source>
        <strain evidence="2 3">DSM 44710</strain>
    </source>
</reference>
<protein>
    <recommendedName>
        <fullName evidence="4">Secreted protein</fullName>
    </recommendedName>
</protein>
<dbReference type="EMBL" id="JAUSRA010000001">
    <property type="protein sequence ID" value="MDP9794587.1"/>
    <property type="molecule type" value="Genomic_DNA"/>
</dbReference>
<evidence type="ECO:0000313" key="2">
    <source>
        <dbReference type="EMBL" id="MDP9794587.1"/>
    </source>
</evidence>
<feature type="transmembrane region" description="Helical" evidence="1">
    <location>
        <begin position="400"/>
        <end position="420"/>
    </location>
</feature>
<accession>A0ABT9MT16</accession>
<name>A0ABT9MT16_9ACTN</name>
<proteinExistence type="predicted"/>
<gene>
    <name evidence="2" type="ORF">J2S43_003099</name>
</gene>
<keyword evidence="1" id="KW-0812">Transmembrane</keyword>
<comment type="caution">
    <text evidence="2">The sequence shown here is derived from an EMBL/GenBank/DDBJ whole genome shotgun (WGS) entry which is preliminary data.</text>
</comment>
<evidence type="ECO:0000313" key="3">
    <source>
        <dbReference type="Proteomes" id="UP001240984"/>
    </source>
</evidence>
<feature type="transmembrane region" description="Helical" evidence="1">
    <location>
        <begin position="194"/>
        <end position="213"/>
    </location>
</feature>
<evidence type="ECO:0008006" key="4">
    <source>
        <dbReference type="Google" id="ProtNLM"/>
    </source>
</evidence>
<feature type="transmembrane region" description="Helical" evidence="1">
    <location>
        <begin position="233"/>
        <end position="255"/>
    </location>
</feature>